<evidence type="ECO:0000313" key="4">
    <source>
        <dbReference type="Proteomes" id="UP000663069"/>
    </source>
</evidence>
<dbReference type="EMBL" id="CP063056">
    <property type="protein sequence ID" value="QPB42853.1"/>
    <property type="molecule type" value="Genomic_DNA"/>
</dbReference>
<dbReference type="Proteomes" id="UP000663069">
    <property type="component" value="Chromosome"/>
</dbReference>
<dbReference type="InterPro" id="IPR041963">
    <property type="entry name" value="BsuBI/PstI_C_sf"/>
</dbReference>
<gene>
    <name evidence="3" type="ORF">IHV77_01635</name>
</gene>
<dbReference type="InterPro" id="IPR009528">
    <property type="entry name" value="Restrct_endonuc_II_BsuBI_C"/>
</dbReference>
<organism evidence="3 4">
    <name type="scientific">Rodentibacter haemolyticus</name>
    <dbReference type="NCBI Taxonomy" id="2778911"/>
    <lineage>
        <taxon>Bacteria</taxon>
        <taxon>Pseudomonadati</taxon>
        <taxon>Pseudomonadota</taxon>
        <taxon>Gammaproteobacteria</taxon>
        <taxon>Pasteurellales</taxon>
        <taxon>Pasteurellaceae</taxon>
        <taxon>Rodentibacter</taxon>
    </lineage>
</organism>
<proteinExistence type="predicted"/>
<feature type="domain" description="BsuBI/PstI restriction endonuclease" evidence="1">
    <location>
        <begin position="155"/>
        <end position="307"/>
    </location>
</feature>
<keyword evidence="3" id="KW-0378">Hydrolase</keyword>
<dbReference type="GO" id="GO:0004519">
    <property type="term" value="F:endonuclease activity"/>
    <property type="evidence" value="ECO:0007669"/>
    <property type="project" value="UniProtKB-KW"/>
</dbReference>
<evidence type="ECO:0000259" key="1">
    <source>
        <dbReference type="Pfam" id="PF06616"/>
    </source>
</evidence>
<evidence type="ECO:0000313" key="3">
    <source>
        <dbReference type="EMBL" id="QPB42853.1"/>
    </source>
</evidence>
<evidence type="ECO:0000259" key="2">
    <source>
        <dbReference type="Pfam" id="PF17728"/>
    </source>
</evidence>
<accession>A0ABX6UY06</accession>
<dbReference type="Gene3D" id="1.10.10.1820">
    <property type="entry name" value="BsuBI/PstI restriction endonuclease-like"/>
    <property type="match status" value="1"/>
</dbReference>
<dbReference type="Gene3D" id="3.40.1350.80">
    <property type="match status" value="1"/>
</dbReference>
<reference evidence="3 4" key="1">
    <citation type="submission" date="2020-10" db="EMBL/GenBank/DDBJ databases">
        <title>Genome Sequencing of Rodentibacter spp. strain DSM111151.</title>
        <authorList>
            <person name="Benga L."/>
            <person name="Lautwein T."/>
        </authorList>
    </citation>
    <scope>NUCLEOTIDE SEQUENCE [LARGE SCALE GENOMIC DNA]</scope>
    <source>
        <strain evidence="3 4">DSM 111151</strain>
    </source>
</reference>
<sequence>MSNQDEKLQQALSILIELGMPRPQQNERTALCLLCLLDMTPNKSWNQADNPLVGITPIMEWSRQNYGKNYAPNTRETFRRQSMHQFVEAGICLYNPDDPNRAVNSPKAVYQIEPTLLQVLRTYGTAQYERMLHTYQQQRQTLAQIYAREREMAMIPLQIPNGQTIQLSAGLHSQLIKDIVVSFGSRYVPNGTLVYVGDTGDKHGFFNVELLESLGVQLDNHGKLPDVVIYNQEKNWLFLIESVTTHGPVDHKRYSELTTLFRDCTAGLVFVSAFPDSKTYSKYSSVIAWETEVWIAEAPTHMIHFNGTRFLGPYME</sequence>
<keyword evidence="3" id="KW-0255">Endonuclease</keyword>
<dbReference type="Pfam" id="PF06616">
    <property type="entry name" value="BsuBI_PstI_RE"/>
    <property type="match status" value="1"/>
</dbReference>
<name>A0ABX6UY06_9PAST</name>
<protein>
    <submittedName>
        <fullName evidence="3">Restriction endonuclease</fullName>
    </submittedName>
</protein>
<dbReference type="Pfam" id="PF17728">
    <property type="entry name" value="BsuBI_PstI_RE_N"/>
    <property type="match status" value="1"/>
</dbReference>
<dbReference type="RefSeq" id="WP_194812430.1">
    <property type="nucleotide sequence ID" value="NZ_CP063056.1"/>
</dbReference>
<dbReference type="InterPro" id="IPR041962">
    <property type="entry name" value="BsuBI/PstI_N_sf"/>
</dbReference>
<feature type="domain" description="BsuBI/PstI restriction endonuclease HTH" evidence="2">
    <location>
        <begin position="6"/>
        <end position="143"/>
    </location>
</feature>
<keyword evidence="3" id="KW-0540">Nuclease</keyword>
<dbReference type="InterPro" id="IPR041454">
    <property type="entry name" value="BsuBI/PstI_N"/>
</dbReference>
<keyword evidence="4" id="KW-1185">Reference proteome</keyword>